<feature type="compositionally biased region" description="Polar residues" evidence="1">
    <location>
        <begin position="1"/>
        <end position="16"/>
    </location>
</feature>
<feature type="non-terminal residue" evidence="2">
    <location>
        <position position="31"/>
    </location>
</feature>
<organism evidence="2">
    <name type="scientific">marine metagenome</name>
    <dbReference type="NCBI Taxonomy" id="408172"/>
    <lineage>
        <taxon>unclassified sequences</taxon>
        <taxon>metagenomes</taxon>
        <taxon>ecological metagenomes</taxon>
    </lineage>
</organism>
<dbReference type="AlphaFoldDB" id="A0A382X6W9"/>
<evidence type="ECO:0000256" key="1">
    <source>
        <dbReference type="SAM" id="MobiDB-lite"/>
    </source>
</evidence>
<dbReference type="EMBL" id="UINC01165434">
    <property type="protein sequence ID" value="SVD66822.1"/>
    <property type="molecule type" value="Genomic_DNA"/>
</dbReference>
<name>A0A382X6W9_9ZZZZ</name>
<evidence type="ECO:0000313" key="2">
    <source>
        <dbReference type="EMBL" id="SVD66822.1"/>
    </source>
</evidence>
<sequence length="31" mass="3258">MTNFTGQRSVTESGGSTYKGPMKDGKLHGQG</sequence>
<protein>
    <submittedName>
        <fullName evidence="2">Uncharacterized protein</fullName>
    </submittedName>
</protein>
<accession>A0A382X6W9</accession>
<gene>
    <name evidence="2" type="ORF">METZ01_LOCUS419676</name>
</gene>
<feature type="compositionally biased region" description="Basic and acidic residues" evidence="1">
    <location>
        <begin position="21"/>
        <end position="31"/>
    </location>
</feature>
<proteinExistence type="predicted"/>
<reference evidence="2" key="1">
    <citation type="submission" date="2018-05" db="EMBL/GenBank/DDBJ databases">
        <authorList>
            <person name="Lanie J.A."/>
            <person name="Ng W.-L."/>
            <person name="Kazmierczak K.M."/>
            <person name="Andrzejewski T.M."/>
            <person name="Davidsen T.M."/>
            <person name="Wayne K.J."/>
            <person name="Tettelin H."/>
            <person name="Glass J.I."/>
            <person name="Rusch D."/>
            <person name="Podicherti R."/>
            <person name="Tsui H.-C.T."/>
            <person name="Winkler M.E."/>
        </authorList>
    </citation>
    <scope>NUCLEOTIDE SEQUENCE</scope>
</reference>
<feature type="region of interest" description="Disordered" evidence="1">
    <location>
        <begin position="1"/>
        <end position="31"/>
    </location>
</feature>